<name>A0A4D4KP25_STRVO</name>
<accession>A0A4D4KP25</accession>
<proteinExistence type="predicted"/>
<dbReference type="Proteomes" id="UP000301309">
    <property type="component" value="Unassembled WGS sequence"/>
</dbReference>
<gene>
    <name evidence="1" type="ORF">SVIO_005270</name>
</gene>
<evidence type="ECO:0000313" key="1">
    <source>
        <dbReference type="EMBL" id="GDY49904.1"/>
    </source>
</evidence>
<evidence type="ECO:0000313" key="2">
    <source>
        <dbReference type="Proteomes" id="UP000301309"/>
    </source>
</evidence>
<sequence>MSKSEPTVAEIEAEVVELLRTEELSSLATIDADGFPSSAGADRVSAKLSRIAQWRA</sequence>
<reference evidence="1 2" key="1">
    <citation type="journal article" date="2020" name="Int. J. Syst. Evol. Microbiol.">
        <title>Reclassification of Streptomyces castelarensis and Streptomyces sporoclivatus as later heterotypic synonyms of Streptomyces antimycoticus.</title>
        <authorList>
            <person name="Komaki H."/>
            <person name="Tamura T."/>
        </authorList>
    </citation>
    <scope>NUCLEOTIDE SEQUENCE [LARGE SCALE GENOMIC DNA]</scope>
    <source>
        <strain evidence="1 2">NBRC 13459</strain>
    </source>
</reference>
<comment type="caution">
    <text evidence="1">The sequence shown here is derived from an EMBL/GenBank/DDBJ whole genome shotgun (WGS) entry which is preliminary data.</text>
</comment>
<organism evidence="1 2">
    <name type="scientific">Streptomyces violaceusniger</name>
    <dbReference type="NCBI Taxonomy" id="68280"/>
    <lineage>
        <taxon>Bacteria</taxon>
        <taxon>Bacillati</taxon>
        <taxon>Actinomycetota</taxon>
        <taxon>Actinomycetes</taxon>
        <taxon>Kitasatosporales</taxon>
        <taxon>Streptomycetaceae</taxon>
        <taxon>Streptomyces</taxon>
        <taxon>Streptomyces violaceusniger group</taxon>
    </lineage>
</organism>
<dbReference type="EMBL" id="BJHW01000001">
    <property type="protein sequence ID" value="GDY49904.1"/>
    <property type="molecule type" value="Genomic_DNA"/>
</dbReference>
<protein>
    <submittedName>
        <fullName evidence="1">Uncharacterized protein</fullName>
    </submittedName>
</protein>
<dbReference type="RefSeq" id="WP_174890077.1">
    <property type="nucleotide sequence ID" value="NZ_BAAASO010000030.1"/>
</dbReference>
<dbReference type="AlphaFoldDB" id="A0A4D4KP25"/>
<keyword evidence="2" id="KW-1185">Reference proteome</keyword>